<keyword evidence="1" id="KW-0812">Transmembrane</keyword>
<sequence>MAQAKPTYQMSDPYPWTLSSILPLIPAALVALALLTRLITGLQTDAPGTGSSRPPPRVPYWIPFLGSYPQFLLNPVRVLQDARKAFPTGIFTLTLIRRKYHIIASSSLAGAFLTDDPRGENYAARTSFLVSTFGLRPADAAAYEDALSALDETLFPHATLGPLTKPLTRALQERLPDILTFNPQLIDQEPWERLSGIELDDDRNVAEVSLFPLLTVFLTHLVTDTLLTPTLLAQQPDIAPLLTTLTAALPPTPLHPALRPNPSRRTLLSHLHTLHADLLTDAEALNPTLAARHALLPHPSMRVADTAALLTAFHARHVLAFWLLLNLHASPPLLAKVRAEIRKAVKATQPEQLMGYATPPRLVIDADALSWCAVLRAAWTETTRVYGRGWHVKQLKRDSAVQTRRETALRPGSEWALGQGESVHVPCGLVNSDPAWWTDPGRWLVKRFLVPMEEDHMLYVVGVRGEAGVYSMGEEEVGEMLGLEFVAGFLALYELEGVGGDAVMVPDAVEAAGVALPAGDVRVLIRRRELEVETLEKEGEKEE</sequence>
<keyword evidence="1" id="KW-0472">Membrane</keyword>
<dbReference type="AlphaFoldDB" id="A0A6G1I8G6"/>
<dbReference type="SUPFAM" id="SSF48264">
    <property type="entry name" value="Cytochrome P450"/>
    <property type="match status" value="1"/>
</dbReference>
<evidence type="ECO:0000313" key="3">
    <source>
        <dbReference type="Proteomes" id="UP000799640"/>
    </source>
</evidence>
<keyword evidence="3" id="KW-1185">Reference proteome</keyword>
<dbReference type="InterPro" id="IPR036396">
    <property type="entry name" value="Cyt_P450_sf"/>
</dbReference>
<dbReference type="Proteomes" id="UP000799640">
    <property type="component" value="Unassembled WGS sequence"/>
</dbReference>
<dbReference type="PANTHER" id="PTHR24306:SF7">
    <property type="entry name" value="AHBB"/>
    <property type="match status" value="1"/>
</dbReference>
<protein>
    <submittedName>
        <fullName evidence="2">Cytochrome P450</fullName>
    </submittedName>
</protein>
<dbReference type="PANTHER" id="PTHR24306">
    <property type="match status" value="1"/>
</dbReference>
<dbReference type="Gene3D" id="1.10.630.10">
    <property type="entry name" value="Cytochrome P450"/>
    <property type="match status" value="1"/>
</dbReference>
<dbReference type="GO" id="GO:0004497">
    <property type="term" value="F:monooxygenase activity"/>
    <property type="evidence" value="ECO:0007669"/>
    <property type="project" value="InterPro"/>
</dbReference>
<feature type="transmembrane region" description="Helical" evidence="1">
    <location>
        <begin position="16"/>
        <end position="35"/>
    </location>
</feature>
<dbReference type="GO" id="GO:0016705">
    <property type="term" value="F:oxidoreductase activity, acting on paired donors, with incorporation or reduction of molecular oxygen"/>
    <property type="evidence" value="ECO:0007669"/>
    <property type="project" value="InterPro"/>
</dbReference>
<accession>A0A6G1I8G6</accession>
<organism evidence="2 3">
    <name type="scientific">Trichodelitschia bisporula</name>
    <dbReference type="NCBI Taxonomy" id="703511"/>
    <lineage>
        <taxon>Eukaryota</taxon>
        <taxon>Fungi</taxon>
        <taxon>Dikarya</taxon>
        <taxon>Ascomycota</taxon>
        <taxon>Pezizomycotina</taxon>
        <taxon>Dothideomycetes</taxon>
        <taxon>Dothideomycetes incertae sedis</taxon>
        <taxon>Phaeotrichales</taxon>
        <taxon>Phaeotrichaceae</taxon>
        <taxon>Trichodelitschia</taxon>
    </lineage>
</organism>
<dbReference type="EMBL" id="ML996688">
    <property type="protein sequence ID" value="KAF2404474.1"/>
    <property type="molecule type" value="Genomic_DNA"/>
</dbReference>
<dbReference type="GO" id="GO:0005506">
    <property type="term" value="F:iron ion binding"/>
    <property type="evidence" value="ECO:0007669"/>
    <property type="project" value="InterPro"/>
</dbReference>
<name>A0A6G1I8G6_9PEZI</name>
<reference evidence="2" key="1">
    <citation type="journal article" date="2020" name="Stud. Mycol.">
        <title>101 Dothideomycetes genomes: a test case for predicting lifestyles and emergence of pathogens.</title>
        <authorList>
            <person name="Haridas S."/>
            <person name="Albert R."/>
            <person name="Binder M."/>
            <person name="Bloem J."/>
            <person name="Labutti K."/>
            <person name="Salamov A."/>
            <person name="Andreopoulos B."/>
            <person name="Baker S."/>
            <person name="Barry K."/>
            <person name="Bills G."/>
            <person name="Bluhm B."/>
            <person name="Cannon C."/>
            <person name="Castanera R."/>
            <person name="Culley D."/>
            <person name="Daum C."/>
            <person name="Ezra D."/>
            <person name="Gonzalez J."/>
            <person name="Henrissat B."/>
            <person name="Kuo A."/>
            <person name="Liang C."/>
            <person name="Lipzen A."/>
            <person name="Lutzoni F."/>
            <person name="Magnuson J."/>
            <person name="Mondo S."/>
            <person name="Nolan M."/>
            <person name="Ohm R."/>
            <person name="Pangilinan J."/>
            <person name="Park H.-J."/>
            <person name="Ramirez L."/>
            <person name="Alfaro M."/>
            <person name="Sun H."/>
            <person name="Tritt A."/>
            <person name="Yoshinaga Y."/>
            <person name="Zwiers L.-H."/>
            <person name="Turgeon B."/>
            <person name="Goodwin S."/>
            <person name="Spatafora J."/>
            <person name="Crous P."/>
            <person name="Grigoriev I."/>
        </authorList>
    </citation>
    <scope>NUCLEOTIDE SEQUENCE</scope>
    <source>
        <strain evidence="2">CBS 262.69</strain>
    </source>
</reference>
<evidence type="ECO:0000256" key="1">
    <source>
        <dbReference type="SAM" id="Phobius"/>
    </source>
</evidence>
<evidence type="ECO:0000313" key="2">
    <source>
        <dbReference type="EMBL" id="KAF2404474.1"/>
    </source>
</evidence>
<gene>
    <name evidence="2" type="ORF">EJ06DRAFT_579091</name>
</gene>
<dbReference type="OrthoDB" id="3366823at2759"/>
<dbReference type="GO" id="GO:0020037">
    <property type="term" value="F:heme binding"/>
    <property type="evidence" value="ECO:0007669"/>
    <property type="project" value="InterPro"/>
</dbReference>
<keyword evidence="1" id="KW-1133">Transmembrane helix</keyword>
<proteinExistence type="predicted"/>